<dbReference type="EMBL" id="CM001403">
    <property type="protein sequence ID" value="EHQ28811.1"/>
    <property type="molecule type" value="Genomic_DNA"/>
</dbReference>
<keyword evidence="1" id="KW-1133">Transmembrane helix</keyword>
<keyword evidence="1" id="KW-0812">Transmembrane</keyword>
<dbReference type="HOGENOM" id="CLU_026001_0_1_10"/>
<dbReference type="InterPro" id="IPR014917">
    <property type="entry name" value="DUF1800"/>
</dbReference>
<organism evidence="2 3">
    <name type="scientific">Mucilaginibacter paludis DSM 18603</name>
    <dbReference type="NCBI Taxonomy" id="714943"/>
    <lineage>
        <taxon>Bacteria</taxon>
        <taxon>Pseudomonadati</taxon>
        <taxon>Bacteroidota</taxon>
        <taxon>Sphingobacteriia</taxon>
        <taxon>Sphingobacteriales</taxon>
        <taxon>Sphingobacteriaceae</taxon>
        <taxon>Mucilaginibacter</taxon>
    </lineage>
</organism>
<protein>
    <recommendedName>
        <fullName evidence="4">DUF1800 domain-containing protein</fullName>
    </recommendedName>
</protein>
<accession>H1Y0S1</accession>
<dbReference type="Pfam" id="PF08811">
    <property type="entry name" value="DUF1800"/>
    <property type="match status" value="1"/>
</dbReference>
<sequence>MFKRLIVKIGINTFTIMKAFKLTGIAIAVAVCGVILSSFFFGPRLAVKHFTFPYKQAGLTERQAAAHLLNRFTYGATPGQIDAVVNMGLEKWFEQQLNANMPDDSLNRMLDQYDALKLTNTEIAAIYPRNGAVARMAVKDGVINKDSVNKAIDKKEYRSQLATYMVQKGYKPEQELMRQFINQKILRATYTNNQLQEVLTDFWFNHFNVSITKNQCAEFIPNYERDVIRPNVLGKFDQLLLATAKSPAMLYYLDLVSSVGPNAGNAKMSRAKQYRQQTIMADSTSPQAKFLKQAQKAKKAQGLNENYAREVMELHTLGVDGGYTQADVTQAARVLTGWTVYPMNNGYANPLKKTVDNAGEDKLAQRGFVHDGDFLFTPNRHDTGEKLVLGKRFSNNGYQEGVDLLEMLAHNPSTAKFITKKLAVRFVNDAPPQTLLNKMAQSFTEHDGDIKQVLITMASSPEFWSAQSLREKTKSPFELAISSVRALHATIKQPYQLYAWITKMGQKMYFYQAPTGFPDKGQYWINTGALLNRMNFGLALATQRIPGITFDLAALNNHHEPESTQAALLTYGKLIMPERNLDQTVKFLTPMLNDPNLVNKVGAAASQATPAQAMNMAPAEDMMNTADGNKQKFKGNNIKKLGNMDYAMLTSKGNNSMLSQVVGVIIGSPEYQRR</sequence>
<dbReference type="eggNOG" id="COG5267">
    <property type="taxonomic scope" value="Bacteria"/>
</dbReference>
<keyword evidence="1" id="KW-0472">Membrane</keyword>
<dbReference type="Proteomes" id="UP000002774">
    <property type="component" value="Chromosome"/>
</dbReference>
<dbReference type="AlphaFoldDB" id="H1Y0S1"/>
<keyword evidence="3" id="KW-1185">Reference proteome</keyword>
<evidence type="ECO:0000313" key="3">
    <source>
        <dbReference type="Proteomes" id="UP000002774"/>
    </source>
</evidence>
<dbReference type="STRING" id="714943.Mucpa_4726"/>
<reference evidence="2" key="1">
    <citation type="submission" date="2011-09" db="EMBL/GenBank/DDBJ databases">
        <title>The permanent draft genome of Mucilaginibacter paludis DSM 18603.</title>
        <authorList>
            <consortium name="US DOE Joint Genome Institute (JGI-PGF)"/>
            <person name="Lucas S."/>
            <person name="Han J."/>
            <person name="Lapidus A."/>
            <person name="Bruce D."/>
            <person name="Goodwin L."/>
            <person name="Pitluck S."/>
            <person name="Peters L."/>
            <person name="Kyrpides N."/>
            <person name="Mavromatis K."/>
            <person name="Ivanova N."/>
            <person name="Mikhailova N."/>
            <person name="Held B."/>
            <person name="Detter J.C."/>
            <person name="Tapia R."/>
            <person name="Han C."/>
            <person name="Land M."/>
            <person name="Hauser L."/>
            <person name="Markowitz V."/>
            <person name="Cheng J.-F."/>
            <person name="Hugenholtz P."/>
            <person name="Woyke T."/>
            <person name="Wu D."/>
            <person name="Tindall B."/>
            <person name="Brambilla E."/>
            <person name="Klenk H.-P."/>
            <person name="Eisen J.A."/>
        </authorList>
    </citation>
    <scope>NUCLEOTIDE SEQUENCE [LARGE SCALE GENOMIC DNA]</scope>
    <source>
        <strain evidence="2">DSM 18603</strain>
    </source>
</reference>
<name>H1Y0S1_9SPHI</name>
<proteinExistence type="predicted"/>
<evidence type="ECO:0008006" key="4">
    <source>
        <dbReference type="Google" id="ProtNLM"/>
    </source>
</evidence>
<evidence type="ECO:0000256" key="1">
    <source>
        <dbReference type="SAM" id="Phobius"/>
    </source>
</evidence>
<feature type="transmembrane region" description="Helical" evidence="1">
    <location>
        <begin position="20"/>
        <end position="41"/>
    </location>
</feature>
<gene>
    <name evidence="2" type="ORF">Mucpa_4726</name>
</gene>
<evidence type="ECO:0000313" key="2">
    <source>
        <dbReference type="EMBL" id="EHQ28811.1"/>
    </source>
</evidence>